<gene>
    <name evidence="2" type="ORF">CWS20_04455</name>
</gene>
<feature type="transmembrane region" description="Helical" evidence="1">
    <location>
        <begin position="12"/>
        <end position="35"/>
    </location>
</feature>
<proteinExistence type="predicted"/>
<name>A0A2N0ZL88_9BACI</name>
<comment type="caution">
    <text evidence="2">The sequence shown here is derived from an EMBL/GenBank/DDBJ whole genome shotgun (WGS) entry which is preliminary data.</text>
</comment>
<dbReference type="Proteomes" id="UP000233343">
    <property type="component" value="Unassembled WGS sequence"/>
</dbReference>
<dbReference type="AlphaFoldDB" id="A0A2N0ZL88"/>
<accession>A0A2N0ZL88</accession>
<dbReference type="RefSeq" id="WP_066199770.1">
    <property type="nucleotide sequence ID" value="NZ_JARMMB010000019.1"/>
</dbReference>
<feature type="transmembrane region" description="Helical" evidence="1">
    <location>
        <begin position="41"/>
        <end position="60"/>
    </location>
</feature>
<reference evidence="2 3" key="1">
    <citation type="journal article" date="2010" name="Int. J. Syst. Evol. Microbiol.">
        <title>Bacillus horneckiae sp. nov., isolated from a spacecraft-assembly clean room.</title>
        <authorList>
            <person name="Vaishampayan P."/>
            <person name="Probst A."/>
            <person name="Krishnamurthi S."/>
            <person name="Ghosh S."/>
            <person name="Osman S."/>
            <person name="McDowall A."/>
            <person name="Ruckmani A."/>
            <person name="Mayilraj S."/>
            <person name="Venkateswaran K."/>
        </authorList>
    </citation>
    <scope>NUCLEOTIDE SEQUENCE [LARGE SCALE GENOMIC DNA]</scope>
    <source>
        <strain evidence="3">1PO1SC</strain>
    </source>
</reference>
<protein>
    <submittedName>
        <fullName evidence="2">Uncharacterized protein</fullName>
    </submittedName>
</protein>
<keyword evidence="3" id="KW-1185">Reference proteome</keyword>
<keyword evidence="1" id="KW-1133">Transmembrane helix</keyword>
<evidence type="ECO:0000313" key="2">
    <source>
        <dbReference type="EMBL" id="PKG30246.1"/>
    </source>
</evidence>
<evidence type="ECO:0000256" key="1">
    <source>
        <dbReference type="SAM" id="Phobius"/>
    </source>
</evidence>
<evidence type="ECO:0000313" key="3">
    <source>
        <dbReference type="Proteomes" id="UP000233343"/>
    </source>
</evidence>
<organism evidence="2 3">
    <name type="scientific">Cytobacillus horneckiae</name>
    <dbReference type="NCBI Taxonomy" id="549687"/>
    <lineage>
        <taxon>Bacteria</taxon>
        <taxon>Bacillati</taxon>
        <taxon>Bacillota</taxon>
        <taxon>Bacilli</taxon>
        <taxon>Bacillales</taxon>
        <taxon>Bacillaceae</taxon>
        <taxon>Cytobacillus</taxon>
    </lineage>
</organism>
<dbReference type="EMBL" id="PISD01000008">
    <property type="protein sequence ID" value="PKG30246.1"/>
    <property type="molecule type" value="Genomic_DNA"/>
</dbReference>
<sequence>MNIQQYYDKAAMISLNASLASLLPPFILLIYSLLFVPPKMVIIWAVPFLIYSIVCFQSYITNSQRAKEAKSVNFSANHVGALFQKRAVSLTFLPAPSLRMLFFNANGQAIGEIRDTHLHSYRWFLPYFCDRLAREKQYGLFTEDEQPFATYKVRRDSIIIDWEGKSIQLTFKNNRAANHIEFINEINGRSFYVERARLYMDFKIFIESKTEAVILKKGWLPKEWSKHVMDANTPYLTFHKELSLEDQLAVYAILIYHLRKLNH</sequence>
<keyword evidence="1" id="KW-0812">Transmembrane</keyword>
<keyword evidence="1" id="KW-0472">Membrane</keyword>